<dbReference type="InterPro" id="IPR050342">
    <property type="entry name" value="HMGB"/>
</dbReference>
<dbReference type="Gene3D" id="1.10.30.10">
    <property type="entry name" value="High mobility group box domain"/>
    <property type="match status" value="1"/>
</dbReference>
<sequence length="97" mass="11255">MAKGCCNRCSKKGGKLNPLRKAKSRRQQARSRCGARGRRRSGRRRPLPAFFLFMKDKRPALQCEHPDWTVIQMAKSLGSMWHQQPQADKERYKKKAA</sequence>
<dbReference type="OMA" id="FMKDRRS"/>
<dbReference type="Ensembl" id="ENSVKKT00000015415.1">
    <property type="protein sequence ID" value="ENSVKKP00000015056.1"/>
    <property type="gene ID" value="ENSVKKG00000010313.1"/>
</dbReference>
<dbReference type="Proteomes" id="UP000694545">
    <property type="component" value="Unplaced"/>
</dbReference>
<comment type="similarity">
    <text evidence="2">Belongs to the HMGB family.</text>
</comment>
<feature type="DNA-binding region" description="HMG box" evidence="5">
    <location>
        <begin position="43"/>
        <end position="97"/>
    </location>
</feature>
<evidence type="ECO:0000256" key="5">
    <source>
        <dbReference type="PROSITE-ProRule" id="PRU00267"/>
    </source>
</evidence>
<dbReference type="AlphaFoldDB" id="A0A8D2L0S9"/>
<accession>A0A8D2L0S9</accession>
<feature type="region of interest" description="Disordered" evidence="6">
    <location>
        <begin position="16"/>
        <end position="45"/>
    </location>
</feature>
<keyword evidence="3 5" id="KW-0238">DNA-binding</keyword>
<evidence type="ECO:0000256" key="3">
    <source>
        <dbReference type="ARBA" id="ARBA00023125"/>
    </source>
</evidence>
<dbReference type="InterPro" id="IPR009071">
    <property type="entry name" value="HMG_box_dom"/>
</dbReference>
<dbReference type="GO" id="GO:0005634">
    <property type="term" value="C:nucleus"/>
    <property type="evidence" value="ECO:0007669"/>
    <property type="project" value="UniProtKB-SubCell"/>
</dbReference>
<evidence type="ECO:0000313" key="8">
    <source>
        <dbReference type="Ensembl" id="ENSVKKP00000015056.1"/>
    </source>
</evidence>
<comment type="subcellular location">
    <subcellularLocation>
        <location evidence="1">Nucleus</location>
    </subcellularLocation>
</comment>
<dbReference type="PROSITE" id="PS50118">
    <property type="entry name" value="HMG_BOX_2"/>
    <property type="match status" value="1"/>
</dbReference>
<feature type="domain" description="HMG box" evidence="7">
    <location>
        <begin position="43"/>
        <end position="97"/>
    </location>
</feature>
<keyword evidence="9" id="KW-1185">Reference proteome</keyword>
<protein>
    <recommendedName>
        <fullName evidence="7">HMG box domain-containing protein</fullName>
    </recommendedName>
</protein>
<evidence type="ECO:0000313" key="9">
    <source>
        <dbReference type="Proteomes" id="UP000694545"/>
    </source>
</evidence>
<evidence type="ECO:0000256" key="4">
    <source>
        <dbReference type="ARBA" id="ARBA00023242"/>
    </source>
</evidence>
<reference evidence="8" key="2">
    <citation type="submission" date="2025-09" db="UniProtKB">
        <authorList>
            <consortium name="Ensembl"/>
        </authorList>
    </citation>
    <scope>IDENTIFICATION</scope>
</reference>
<evidence type="ECO:0000256" key="6">
    <source>
        <dbReference type="SAM" id="MobiDB-lite"/>
    </source>
</evidence>
<reference evidence="8" key="1">
    <citation type="submission" date="2025-08" db="UniProtKB">
        <authorList>
            <consortium name="Ensembl"/>
        </authorList>
    </citation>
    <scope>IDENTIFICATION</scope>
</reference>
<evidence type="ECO:0000256" key="2">
    <source>
        <dbReference type="ARBA" id="ARBA00008774"/>
    </source>
</evidence>
<keyword evidence="4 5" id="KW-0539">Nucleus</keyword>
<proteinExistence type="inferred from homology"/>
<organism evidence="8 9">
    <name type="scientific">Varanus komodoensis</name>
    <name type="common">Komodo dragon</name>
    <dbReference type="NCBI Taxonomy" id="61221"/>
    <lineage>
        <taxon>Eukaryota</taxon>
        <taxon>Metazoa</taxon>
        <taxon>Chordata</taxon>
        <taxon>Craniata</taxon>
        <taxon>Vertebrata</taxon>
        <taxon>Euteleostomi</taxon>
        <taxon>Lepidosauria</taxon>
        <taxon>Squamata</taxon>
        <taxon>Bifurcata</taxon>
        <taxon>Unidentata</taxon>
        <taxon>Episquamata</taxon>
        <taxon>Toxicofera</taxon>
        <taxon>Anguimorpha</taxon>
        <taxon>Paleoanguimorpha</taxon>
        <taxon>Varanoidea</taxon>
        <taxon>Varanidae</taxon>
        <taxon>Varanus</taxon>
    </lineage>
</organism>
<evidence type="ECO:0000259" key="7">
    <source>
        <dbReference type="PROSITE" id="PS50118"/>
    </source>
</evidence>
<dbReference type="SUPFAM" id="SSF47095">
    <property type="entry name" value="HMG-box"/>
    <property type="match status" value="1"/>
</dbReference>
<dbReference type="GO" id="GO:0003677">
    <property type="term" value="F:DNA binding"/>
    <property type="evidence" value="ECO:0007669"/>
    <property type="project" value="UniProtKB-UniRule"/>
</dbReference>
<dbReference type="Pfam" id="PF00505">
    <property type="entry name" value="HMG_box"/>
    <property type="match status" value="1"/>
</dbReference>
<dbReference type="InterPro" id="IPR036910">
    <property type="entry name" value="HMG_box_dom_sf"/>
</dbReference>
<evidence type="ECO:0000256" key="1">
    <source>
        <dbReference type="ARBA" id="ARBA00004123"/>
    </source>
</evidence>
<dbReference type="SMART" id="SM00398">
    <property type="entry name" value="HMG"/>
    <property type="match status" value="1"/>
</dbReference>
<dbReference type="PANTHER" id="PTHR48112">
    <property type="entry name" value="HIGH MOBILITY GROUP PROTEIN DSP1"/>
    <property type="match status" value="1"/>
</dbReference>
<dbReference type="PANTHER" id="PTHR48112:SF32">
    <property type="entry name" value="HIGH MOBILITY GROUP PROTEIN B3"/>
    <property type="match status" value="1"/>
</dbReference>
<name>A0A8D2L0S9_VARKO</name>